<dbReference type="GO" id="GO:0016787">
    <property type="term" value="F:hydrolase activity"/>
    <property type="evidence" value="ECO:0007669"/>
    <property type="project" value="UniProtKB-KW"/>
</dbReference>
<sequence>MKNIDKYRGCLVGGASGDALGYAVEFYQEDFIFKKYGENGITEYDLINGIAHISDDTQMTLFTANGLLLGTTRGMTRGIMQAYPSYIASCYKDWLKTQLECYPLKEHLSYSWLVNVAELFNRRAPGNTCISAIENGANGTIDEPINQSKGSGGIMRVAPIGLYFDGKKYTSDEIAMIGAETAALTHGHELGYIPAAALVHILHLISHNEDISLLEAVMDTKKALLRLFADKTHLKDLILLIDRAVALANKNLDDLEAIRELGQGWVAEETLAIAIYCSLKYSDDFDKAIIASVNHSGDSDSTGSVTGNIMGAYLGYKSIPQKYIRNLELVNVIMEIADDLYNDCKIIEYGSYHDEIWEQKYIKKTYVPSKTSSEE</sequence>
<evidence type="ECO:0000313" key="5">
    <source>
        <dbReference type="Proteomes" id="UP000295773"/>
    </source>
</evidence>
<dbReference type="Proteomes" id="UP000295773">
    <property type="component" value="Unassembled WGS sequence"/>
</dbReference>
<evidence type="ECO:0000256" key="1">
    <source>
        <dbReference type="ARBA" id="ARBA00010702"/>
    </source>
</evidence>
<feature type="binding site" evidence="3">
    <location>
        <position position="56"/>
    </location>
    <ligand>
        <name>Mg(2+)</name>
        <dbReference type="ChEBI" id="CHEBI:18420"/>
        <label>1</label>
    </ligand>
</feature>
<reference evidence="4 5" key="1">
    <citation type="submission" date="2019-03" db="EMBL/GenBank/DDBJ databases">
        <title>Genomic Encyclopedia of Type Strains, Phase IV (KMG-IV): sequencing the most valuable type-strain genomes for metagenomic binning, comparative biology and taxonomic classification.</title>
        <authorList>
            <person name="Goeker M."/>
        </authorList>
    </citation>
    <scope>NUCLEOTIDE SEQUENCE [LARGE SCALE GENOMIC DNA]</scope>
    <source>
        <strain evidence="4 5">DSM 29481</strain>
    </source>
</reference>
<feature type="binding site" evidence="3">
    <location>
        <position position="55"/>
    </location>
    <ligand>
        <name>Mg(2+)</name>
        <dbReference type="ChEBI" id="CHEBI:18420"/>
        <label>1</label>
    </ligand>
</feature>
<dbReference type="AlphaFoldDB" id="A0A4R3T7A2"/>
<name>A0A4R3T7A2_9FIRM</name>
<gene>
    <name evidence="4" type="ORF">EDD61_1177</name>
</gene>
<keyword evidence="5" id="KW-1185">Reference proteome</keyword>
<evidence type="ECO:0000256" key="3">
    <source>
        <dbReference type="PIRSR" id="PIRSR605502-1"/>
    </source>
</evidence>
<keyword evidence="2 4" id="KW-0378">Hydrolase</keyword>
<comment type="similarity">
    <text evidence="1">Belongs to the ADP-ribosylglycohydrolase family.</text>
</comment>
<organism evidence="4 5">
    <name type="scientific">Longicatena caecimuris</name>
    <dbReference type="NCBI Taxonomy" id="1796635"/>
    <lineage>
        <taxon>Bacteria</taxon>
        <taxon>Bacillati</taxon>
        <taxon>Bacillota</taxon>
        <taxon>Erysipelotrichia</taxon>
        <taxon>Erysipelotrichales</taxon>
        <taxon>Erysipelotrichaceae</taxon>
        <taxon>Longicatena</taxon>
    </lineage>
</organism>
<feature type="binding site" evidence="3">
    <location>
        <position position="54"/>
    </location>
    <ligand>
        <name>Mg(2+)</name>
        <dbReference type="ChEBI" id="CHEBI:18420"/>
        <label>1</label>
    </ligand>
</feature>
<dbReference type="Gene3D" id="1.10.4080.10">
    <property type="entry name" value="ADP-ribosylation/Crystallin J1"/>
    <property type="match status" value="1"/>
</dbReference>
<dbReference type="InterPro" id="IPR050792">
    <property type="entry name" value="ADP-ribosylglycohydrolase"/>
</dbReference>
<dbReference type="GO" id="GO:0046872">
    <property type="term" value="F:metal ion binding"/>
    <property type="evidence" value="ECO:0007669"/>
    <property type="project" value="UniProtKB-KW"/>
</dbReference>
<keyword evidence="3" id="KW-0479">Metal-binding</keyword>
<dbReference type="InterPro" id="IPR036705">
    <property type="entry name" value="Ribosyl_crysJ1_sf"/>
</dbReference>
<comment type="caution">
    <text evidence="4">The sequence shown here is derived from an EMBL/GenBank/DDBJ whole genome shotgun (WGS) entry which is preliminary data.</text>
</comment>
<dbReference type="RefSeq" id="WP_132225220.1">
    <property type="nucleotide sequence ID" value="NZ_JANKBG010000016.1"/>
</dbReference>
<dbReference type="Pfam" id="PF03747">
    <property type="entry name" value="ADP_ribosyl_GH"/>
    <property type="match status" value="1"/>
</dbReference>
<feature type="binding site" evidence="3">
    <location>
        <position position="301"/>
    </location>
    <ligand>
        <name>Mg(2+)</name>
        <dbReference type="ChEBI" id="CHEBI:18420"/>
        <label>1</label>
    </ligand>
</feature>
<dbReference type="SUPFAM" id="SSF101478">
    <property type="entry name" value="ADP-ribosylglycohydrolase"/>
    <property type="match status" value="1"/>
</dbReference>
<evidence type="ECO:0000256" key="2">
    <source>
        <dbReference type="ARBA" id="ARBA00022801"/>
    </source>
</evidence>
<evidence type="ECO:0000313" key="4">
    <source>
        <dbReference type="EMBL" id="TCU57621.1"/>
    </source>
</evidence>
<dbReference type="EMBL" id="SMBP01000017">
    <property type="protein sequence ID" value="TCU57621.1"/>
    <property type="molecule type" value="Genomic_DNA"/>
</dbReference>
<proteinExistence type="inferred from homology"/>
<comment type="cofactor">
    <cofactor evidence="3">
        <name>Mg(2+)</name>
        <dbReference type="ChEBI" id="CHEBI:18420"/>
    </cofactor>
    <text evidence="3">Binds 2 magnesium ions per subunit.</text>
</comment>
<dbReference type="InterPro" id="IPR005502">
    <property type="entry name" value="Ribosyl_crysJ1"/>
</dbReference>
<feature type="binding site" evidence="3">
    <location>
        <position position="298"/>
    </location>
    <ligand>
        <name>Mg(2+)</name>
        <dbReference type="ChEBI" id="CHEBI:18420"/>
        <label>1</label>
    </ligand>
</feature>
<feature type="binding site" evidence="3">
    <location>
        <position position="300"/>
    </location>
    <ligand>
        <name>Mg(2+)</name>
        <dbReference type="ChEBI" id="CHEBI:18420"/>
        <label>1</label>
    </ligand>
</feature>
<dbReference type="PANTHER" id="PTHR16222:SF24">
    <property type="entry name" value="ADP-RIBOSYLHYDROLASE ARH3"/>
    <property type="match status" value="1"/>
</dbReference>
<keyword evidence="3" id="KW-0460">Magnesium</keyword>
<accession>A0A4R3T7A2</accession>
<protein>
    <submittedName>
        <fullName evidence="4">ADP-ribosylglycohydrolase</fullName>
    </submittedName>
</protein>
<dbReference type="PANTHER" id="PTHR16222">
    <property type="entry name" value="ADP-RIBOSYLGLYCOHYDROLASE"/>
    <property type="match status" value="1"/>
</dbReference>